<proteinExistence type="predicted"/>
<evidence type="ECO:0000256" key="2">
    <source>
        <dbReference type="SAM" id="SignalP"/>
    </source>
</evidence>
<feature type="chain" id="PRO_5047066278" description="Lipoprotein" evidence="2">
    <location>
        <begin position="23"/>
        <end position="224"/>
    </location>
</feature>
<feature type="signal peptide" evidence="2">
    <location>
        <begin position="1"/>
        <end position="22"/>
    </location>
</feature>
<evidence type="ECO:0008006" key="5">
    <source>
        <dbReference type="Google" id="ProtNLM"/>
    </source>
</evidence>
<protein>
    <recommendedName>
        <fullName evidence="5">Lipoprotein</fullName>
    </recommendedName>
</protein>
<keyword evidence="4" id="KW-1185">Reference proteome</keyword>
<comment type="caution">
    <text evidence="3">The sequence shown here is derived from an EMBL/GenBank/DDBJ whole genome shotgun (WGS) entry which is preliminary data.</text>
</comment>
<organism evidence="3 4">
    <name type="scientific">Streptosporangium vulgare</name>
    <dbReference type="NCBI Taxonomy" id="46190"/>
    <lineage>
        <taxon>Bacteria</taxon>
        <taxon>Bacillati</taxon>
        <taxon>Actinomycetota</taxon>
        <taxon>Actinomycetes</taxon>
        <taxon>Streptosporangiales</taxon>
        <taxon>Streptosporangiaceae</taxon>
        <taxon>Streptosporangium</taxon>
    </lineage>
</organism>
<accession>A0ABV5TA61</accession>
<dbReference type="Proteomes" id="UP001589610">
    <property type="component" value="Unassembled WGS sequence"/>
</dbReference>
<dbReference type="PROSITE" id="PS51257">
    <property type="entry name" value="PROKAR_LIPOPROTEIN"/>
    <property type="match status" value="1"/>
</dbReference>
<sequence length="224" mass="23790">MRVVIALVLALVASAGCAPSEAQPFTPADLPADTSPQEAGASAPPSPADPARAAAPWVETVKVAPGVRVVVEWPAAPDADTTAMIEVLRDYFAGAFRAVTSEGRDTGYLDVVEHDAAGDASSWVRAFLDRRRSVRGTARLYAPNVSAVSGSGDDRGAQLDVCVDESKMRLLDAATGKPVARQPEWTRKPFLQAAAMGRGDDGGWRIRLFRHAKLPDERAKGCLR</sequence>
<feature type="region of interest" description="Disordered" evidence="1">
    <location>
        <begin position="24"/>
        <end position="53"/>
    </location>
</feature>
<reference evidence="3 4" key="1">
    <citation type="submission" date="2024-09" db="EMBL/GenBank/DDBJ databases">
        <authorList>
            <person name="Sun Q."/>
            <person name="Mori K."/>
        </authorList>
    </citation>
    <scope>NUCLEOTIDE SEQUENCE [LARGE SCALE GENOMIC DNA]</scope>
    <source>
        <strain evidence="3 4">JCM 3028</strain>
    </source>
</reference>
<feature type="compositionally biased region" description="Low complexity" evidence="1">
    <location>
        <begin position="35"/>
        <end position="53"/>
    </location>
</feature>
<evidence type="ECO:0000313" key="4">
    <source>
        <dbReference type="Proteomes" id="UP001589610"/>
    </source>
</evidence>
<dbReference type="RefSeq" id="WP_386155131.1">
    <property type="nucleotide sequence ID" value="NZ_JBHMBS010000003.1"/>
</dbReference>
<evidence type="ECO:0000256" key="1">
    <source>
        <dbReference type="SAM" id="MobiDB-lite"/>
    </source>
</evidence>
<dbReference type="EMBL" id="JBHMBS010000003">
    <property type="protein sequence ID" value="MFB9675226.1"/>
    <property type="molecule type" value="Genomic_DNA"/>
</dbReference>
<evidence type="ECO:0000313" key="3">
    <source>
        <dbReference type="EMBL" id="MFB9675226.1"/>
    </source>
</evidence>
<gene>
    <name evidence="3" type="ORF">ACFFRH_06985</name>
</gene>
<keyword evidence="2" id="KW-0732">Signal</keyword>
<name>A0ABV5TA61_9ACTN</name>